<evidence type="ECO:0000313" key="5">
    <source>
        <dbReference type="EMBL" id="RMZ54052.1"/>
    </source>
</evidence>
<dbReference type="GO" id="GO:1990904">
    <property type="term" value="C:ribonucleoprotein complex"/>
    <property type="evidence" value="ECO:0007669"/>
    <property type="project" value="TreeGrafter"/>
</dbReference>
<keyword evidence="6" id="KW-1185">Reference proteome</keyword>
<dbReference type="SUPFAM" id="SSF50447">
    <property type="entry name" value="Translation proteins"/>
    <property type="match status" value="1"/>
</dbReference>
<dbReference type="FunFam" id="3.30.70.240:FF:000002">
    <property type="entry name" value="GTP-binding protein TypA"/>
    <property type="match status" value="1"/>
</dbReference>
<dbReference type="NCBIfam" id="TIGR01394">
    <property type="entry name" value="TypA_BipA"/>
    <property type="match status" value="1"/>
</dbReference>
<dbReference type="PANTHER" id="PTHR42908">
    <property type="entry name" value="TRANSLATION ELONGATION FACTOR-RELATED"/>
    <property type="match status" value="1"/>
</dbReference>
<dbReference type="Pfam" id="PF00679">
    <property type="entry name" value="EFG_C"/>
    <property type="match status" value="1"/>
</dbReference>
<dbReference type="InterPro" id="IPR000640">
    <property type="entry name" value="EFG_V-like"/>
</dbReference>
<dbReference type="InterPro" id="IPR047042">
    <property type="entry name" value="BipA_II"/>
</dbReference>
<dbReference type="Pfam" id="PF22042">
    <property type="entry name" value="EF-G_D2"/>
    <property type="match status" value="1"/>
</dbReference>
<dbReference type="InterPro" id="IPR035651">
    <property type="entry name" value="BipA_V"/>
</dbReference>
<dbReference type="GO" id="GO:0003924">
    <property type="term" value="F:GTPase activity"/>
    <property type="evidence" value="ECO:0007669"/>
    <property type="project" value="InterPro"/>
</dbReference>
<name>A0A087SLS2_AUXPR</name>
<evidence type="ECO:0000313" key="6">
    <source>
        <dbReference type="Proteomes" id="UP000028924"/>
    </source>
</evidence>
<sequence length="686" mass="73881">MLSLRKLRPAWQKVRPRGALWEACLKQVMCAVVPALHGEVCCGGSSFIWSTSCGLVNLTHLFRPRTFSAPAPPPSSAPSAELGPREGIRNIAIIAHVDHGKTTLVDAMLKQAKVFRTNQAVEIRIMDSNDLERERGITILSKNTAVRYKGVKINIIDTPGHADFGGEVERVLNMADGVLLLVDAVEGPMPQTRFVLKKALALNKKVLVVVNKVDRPAARPDWVVEATFDLFVDLGANDEQCDFPVVFASGMGGVAGTDPNALAEDLGPLFESILNEVDPPQVVQQGPLQLLVTNLDYDEHKGRIAIGRVQSGAISKGAPVVFLKPGEEGGSPPTSAKVTELFVYDNFARTPVDTVEAGDICAFTGLSAVSIGDTVCQPDALVPLPTIEVEEPTVRMTFSVNASPFAGQEGKFVTSRNLKDRLERELERNLALRVEPGTGAESFEVSGRGALHLGILMENMRREGFEFAVGPPKVITRTDPATGARLEPVEEAIVEVAADHVGGVVDLMAGRRAVMLGMAAGSAGTTRITYRLPTRGLLGLRSAMLTATKGTAVLSTILSGYEPWAGDISTRENGSLTAHETGQVTAYAVESVQQRGRLFARPGDAVYEDQVVGIHQRAGDLKVNVCRKKALTNMRASGKDNTAVLTETIPVTLDYALEYVGEDELVEVTPKNIRIRKNPNIKPKKK</sequence>
<reference evidence="4 6" key="1">
    <citation type="journal article" date="2014" name="BMC Genomics">
        <title>Oil accumulation mechanisms of the oleaginous microalga Chlorella protothecoides revealed through its genome, transcriptomes, and proteomes.</title>
        <authorList>
            <person name="Gao C."/>
            <person name="Wang Y."/>
            <person name="Shen Y."/>
            <person name="Yan D."/>
            <person name="He X."/>
            <person name="Dai J."/>
            <person name="Wu Q."/>
        </authorList>
    </citation>
    <scope>NUCLEOTIDE SEQUENCE [LARGE SCALE GENOMIC DNA]</scope>
    <source>
        <strain evidence="4 6">0710</strain>
    </source>
</reference>
<dbReference type="Pfam" id="PF21018">
    <property type="entry name" value="BipA_C"/>
    <property type="match status" value="1"/>
</dbReference>
<feature type="domain" description="Tr-type G" evidence="3">
    <location>
        <begin position="86"/>
        <end position="281"/>
    </location>
</feature>
<dbReference type="SMART" id="SM00838">
    <property type="entry name" value="EFG_C"/>
    <property type="match status" value="1"/>
</dbReference>
<dbReference type="InterPro" id="IPR006298">
    <property type="entry name" value="BipA"/>
</dbReference>
<keyword evidence="1" id="KW-0547">Nucleotide-binding</keyword>
<accession>A0A087SLS2</accession>
<reference evidence="5" key="4">
    <citation type="submission" date="2018-11" db="EMBL/GenBank/DDBJ databases">
        <title>Characterization of plant carbon substrate utilization by Auxenochlorella protothecoides.</title>
        <authorList>
            <person name="Vogler B.W."/>
            <person name="Starkenburg S.R."/>
            <person name="Sudasinghe N."/>
            <person name="Schambach J.Y."/>
            <person name="Rollin J.A."/>
            <person name="Pattathil S."/>
            <person name="Barry A.N."/>
        </authorList>
    </citation>
    <scope>NUCLEOTIDE SEQUENCE [LARGE SCALE GENOMIC DNA]</scope>
    <source>
        <strain evidence="5">UTEX 25</strain>
    </source>
</reference>
<evidence type="ECO:0000313" key="4">
    <source>
        <dbReference type="EMBL" id="KFM26676.1"/>
    </source>
</evidence>
<dbReference type="InterPro" id="IPR009000">
    <property type="entry name" value="Transl_B-barrel_sf"/>
</dbReference>
<dbReference type="Gene3D" id="3.30.70.240">
    <property type="match status" value="1"/>
</dbReference>
<dbReference type="FunFam" id="3.30.70.870:FF:000003">
    <property type="entry name" value="GTP-binding protein TypA"/>
    <property type="match status" value="1"/>
</dbReference>
<organism evidence="4 6">
    <name type="scientific">Auxenochlorella protothecoides</name>
    <name type="common">Green microalga</name>
    <name type="synonym">Chlorella protothecoides</name>
    <dbReference type="NCBI Taxonomy" id="3075"/>
    <lineage>
        <taxon>Eukaryota</taxon>
        <taxon>Viridiplantae</taxon>
        <taxon>Chlorophyta</taxon>
        <taxon>core chlorophytes</taxon>
        <taxon>Trebouxiophyceae</taxon>
        <taxon>Chlorellales</taxon>
        <taxon>Chlorellaceae</taxon>
        <taxon>Auxenochlorella</taxon>
    </lineage>
</organism>
<reference evidence="7" key="2">
    <citation type="journal article" date="2018" name="Algal Res.">
        <title>Characterization of plant carbon substrate utilization by Auxenochlorella protothecoides.</title>
        <authorList>
            <person name="Vogler B.W."/>
            <person name="Starkenburg S.R."/>
            <person name="Sudasinghe N."/>
            <person name="Schambach J.Y."/>
            <person name="Rollin J.A."/>
            <person name="Pattathil S."/>
            <person name="Barry A.N."/>
        </authorList>
    </citation>
    <scope>NUCLEOTIDE SEQUENCE [LARGE SCALE GENOMIC DNA]</scope>
    <source>
        <strain evidence="7">UTEX 25</strain>
    </source>
</reference>
<dbReference type="PROSITE" id="PS51722">
    <property type="entry name" value="G_TR_2"/>
    <property type="match status" value="1"/>
</dbReference>
<dbReference type="InterPro" id="IPR005225">
    <property type="entry name" value="Small_GTP-bd"/>
</dbReference>
<dbReference type="CDD" id="cd16263">
    <property type="entry name" value="BipA_III"/>
    <property type="match status" value="1"/>
</dbReference>
<dbReference type="EMBL" id="KL662130">
    <property type="protein sequence ID" value="KFM26676.1"/>
    <property type="molecule type" value="Genomic_DNA"/>
</dbReference>
<dbReference type="InterPro" id="IPR031157">
    <property type="entry name" value="G_TR_CS"/>
</dbReference>
<dbReference type="KEGG" id="apro:F751_6633"/>
<dbReference type="eggNOG" id="KOG0462">
    <property type="taxonomic scope" value="Eukaryota"/>
</dbReference>
<dbReference type="EMBL" id="QOKY01000184">
    <property type="protein sequence ID" value="RMZ54052.1"/>
    <property type="molecule type" value="Genomic_DNA"/>
</dbReference>
<dbReference type="InterPro" id="IPR047041">
    <property type="entry name" value="BipA_GTP-bd_dom"/>
</dbReference>
<dbReference type="InterPro" id="IPR000795">
    <property type="entry name" value="T_Tr_GTP-bd_dom"/>
</dbReference>
<dbReference type="Pfam" id="PF00009">
    <property type="entry name" value="GTP_EFTU"/>
    <property type="match status" value="1"/>
</dbReference>
<evidence type="ECO:0000256" key="2">
    <source>
        <dbReference type="ARBA" id="ARBA00023134"/>
    </source>
</evidence>
<dbReference type="InterPro" id="IPR035647">
    <property type="entry name" value="EFG_III/V"/>
</dbReference>
<dbReference type="GO" id="GO:0005525">
    <property type="term" value="F:GTP binding"/>
    <property type="evidence" value="ECO:0007669"/>
    <property type="project" value="InterPro"/>
</dbReference>
<protein>
    <submittedName>
        <fullName evidence="4">GTP-binding protein TypA/BipA-like protein</fullName>
    </submittedName>
</protein>
<gene>
    <name evidence="5" type="ORF">APUTEX25_002629</name>
    <name evidence="4" type="ORF">F751_6633</name>
</gene>
<dbReference type="CDD" id="cd03710">
    <property type="entry name" value="BipA_TypA_C"/>
    <property type="match status" value="1"/>
</dbReference>
<dbReference type="Gene3D" id="3.40.50.300">
    <property type="entry name" value="P-loop containing nucleotide triphosphate hydrolases"/>
    <property type="match status" value="1"/>
</dbReference>
<reference evidence="5" key="3">
    <citation type="submission" date="2018-10" db="EMBL/GenBank/DDBJ databases">
        <authorList>
            <person name="Hovde B."/>
            <person name="Zhang X."/>
        </authorList>
    </citation>
    <scope>NUCLEOTIDE SEQUENCE [LARGE SCALE GENOMIC DNA]</scope>
    <source>
        <strain evidence="5">UTEX 25</strain>
    </source>
</reference>
<dbReference type="AlphaFoldDB" id="A0A087SLS2"/>
<dbReference type="GeneID" id="23618024"/>
<dbReference type="CDD" id="cd01891">
    <property type="entry name" value="TypA_BipA"/>
    <property type="match status" value="1"/>
</dbReference>
<dbReference type="InterPro" id="IPR053905">
    <property type="entry name" value="EF-G-like_DII"/>
</dbReference>
<dbReference type="InterPro" id="IPR048876">
    <property type="entry name" value="BipA_C"/>
</dbReference>
<dbReference type="CDD" id="cd03691">
    <property type="entry name" value="BipA_TypA_II"/>
    <property type="match status" value="1"/>
</dbReference>
<dbReference type="STRING" id="3075.A0A087SLS2"/>
<dbReference type="Gene3D" id="2.40.30.10">
    <property type="entry name" value="Translation factors"/>
    <property type="match status" value="1"/>
</dbReference>
<dbReference type="GO" id="GO:0005829">
    <property type="term" value="C:cytosol"/>
    <property type="evidence" value="ECO:0007669"/>
    <property type="project" value="TreeGrafter"/>
</dbReference>
<dbReference type="SUPFAM" id="SSF52540">
    <property type="entry name" value="P-loop containing nucleoside triphosphate hydrolases"/>
    <property type="match status" value="1"/>
</dbReference>
<evidence type="ECO:0000313" key="7">
    <source>
        <dbReference type="Proteomes" id="UP000279271"/>
    </source>
</evidence>
<dbReference type="NCBIfam" id="TIGR00231">
    <property type="entry name" value="small_GTP"/>
    <property type="match status" value="1"/>
</dbReference>
<dbReference type="SUPFAM" id="SSF54980">
    <property type="entry name" value="EF-G C-terminal domain-like"/>
    <property type="match status" value="2"/>
</dbReference>
<dbReference type="FunFam" id="2.40.50.250:FF:000001">
    <property type="entry name" value="GTP-binding protein TypA"/>
    <property type="match status" value="1"/>
</dbReference>
<dbReference type="RefSeq" id="XP_011399614.1">
    <property type="nucleotide sequence ID" value="XM_011401312.1"/>
</dbReference>
<keyword evidence="2" id="KW-0342">GTP-binding</keyword>
<dbReference type="FunFam" id="3.40.50.300:FF:000055">
    <property type="entry name" value="GTP-binding protein TypA"/>
    <property type="match status" value="1"/>
</dbReference>
<dbReference type="InterPro" id="IPR027417">
    <property type="entry name" value="P-loop_NTPase"/>
</dbReference>
<evidence type="ECO:0000256" key="1">
    <source>
        <dbReference type="ARBA" id="ARBA00022741"/>
    </source>
</evidence>
<dbReference type="PRINTS" id="PR00315">
    <property type="entry name" value="ELONGATNFCT"/>
</dbReference>
<evidence type="ECO:0000259" key="3">
    <source>
        <dbReference type="PROSITE" id="PS51722"/>
    </source>
</evidence>
<dbReference type="HAMAP" id="MF_00849">
    <property type="entry name" value="BipA"/>
    <property type="match status" value="1"/>
</dbReference>
<dbReference type="InterPro" id="IPR047043">
    <property type="entry name" value="BipA_III"/>
</dbReference>
<dbReference type="PANTHER" id="PTHR42908:SF8">
    <property type="entry name" value="TR-TYPE G DOMAIN-CONTAINING PROTEIN"/>
    <property type="match status" value="1"/>
</dbReference>
<dbReference type="Gene3D" id="2.40.50.250">
    <property type="entry name" value="bipa protein"/>
    <property type="match status" value="1"/>
</dbReference>
<dbReference type="Proteomes" id="UP000028924">
    <property type="component" value="Unassembled WGS sequence"/>
</dbReference>
<dbReference type="Gene3D" id="3.30.70.870">
    <property type="entry name" value="Elongation Factor G (Translational Gtpase), domain 3"/>
    <property type="match status" value="1"/>
</dbReference>
<proteinExistence type="inferred from homology"/>
<dbReference type="Proteomes" id="UP000279271">
    <property type="component" value="Unassembled WGS sequence"/>
</dbReference>
<dbReference type="InterPro" id="IPR042116">
    <property type="entry name" value="TypA/BipA_C"/>
</dbReference>
<dbReference type="PROSITE" id="PS00301">
    <property type="entry name" value="G_TR_1"/>
    <property type="match status" value="1"/>
</dbReference>
<dbReference type="OrthoDB" id="364892at2759"/>